<evidence type="ECO:0000313" key="8">
    <source>
        <dbReference type="EMBL" id="RPA99153.1"/>
    </source>
</evidence>
<proteinExistence type="predicted"/>
<dbReference type="GO" id="GO:0030688">
    <property type="term" value="C:preribosome, small subunit precursor"/>
    <property type="evidence" value="ECO:0007669"/>
    <property type="project" value="TreeGrafter"/>
</dbReference>
<dbReference type="SMART" id="SM00025">
    <property type="entry name" value="Pumilio"/>
    <property type="match status" value="5"/>
</dbReference>
<dbReference type="GO" id="GO:0000480">
    <property type="term" value="P:endonucleolytic cleavage in 5'-ETS of tricistronic rRNA transcript (SSU-rRNA, 5.8S rRNA, LSU-rRNA)"/>
    <property type="evidence" value="ECO:0007669"/>
    <property type="project" value="TreeGrafter"/>
</dbReference>
<comment type="subcellular location">
    <subcellularLocation>
        <location evidence="1">Nucleus</location>
        <location evidence="1">Nucleolus</location>
    </subcellularLocation>
</comment>
<evidence type="ECO:0000256" key="6">
    <source>
        <dbReference type="ARBA" id="ARBA00031929"/>
    </source>
</evidence>
<reference evidence="8 9" key="1">
    <citation type="journal article" date="2018" name="Nat. Ecol. Evol.">
        <title>Pezizomycetes genomes reveal the molecular basis of ectomycorrhizal truffle lifestyle.</title>
        <authorList>
            <person name="Murat C."/>
            <person name="Payen T."/>
            <person name="Noel B."/>
            <person name="Kuo A."/>
            <person name="Morin E."/>
            <person name="Chen J."/>
            <person name="Kohler A."/>
            <person name="Krizsan K."/>
            <person name="Balestrini R."/>
            <person name="Da Silva C."/>
            <person name="Montanini B."/>
            <person name="Hainaut M."/>
            <person name="Levati E."/>
            <person name="Barry K.W."/>
            <person name="Belfiori B."/>
            <person name="Cichocki N."/>
            <person name="Clum A."/>
            <person name="Dockter R.B."/>
            <person name="Fauchery L."/>
            <person name="Guy J."/>
            <person name="Iotti M."/>
            <person name="Le Tacon F."/>
            <person name="Lindquist E.A."/>
            <person name="Lipzen A."/>
            <person name="Malagnac F."/>
            <person name="Mello A."/>
            <person name="Molinier V."/>
            <person name="Miyauchi S."/>
            <person name="Poulain J."/>
            <person name="Riccioni C."/>
            <person name="Rubini A."/>
            <person name="Sitrit Y."/>
            <person name="Splivallo R."/>
            <person name="Traeger S."/>
            <person name="Wang M."/>
            <person name="Zifcakova L."/>
            <person name="Wipf D."/>
            <person name="Zambonelli A."/>
            <person name="Paolocci F."/>
            <person name="Nowrousian M."/>
            <person name="Ottonello S."/>
            <person name="Baldrian P."/>
            <person name="Spatafora J.W."/>
            <person name="Henrissat B."/>
            <person name="Nagy L.G."/>
            <person name="Aury J.M."/>
            <person name="Wincker P."/>
            <person name="Grigoriev I.V."/>
            <person name="Bonfante P."/>
            <person name="Martin F.M."/>
        </authorList>
    </citation>
    <scope>NUCLEOTIDE SEQUENCE [LARGE SCALE GENOMIC DNA]</scope>
    <source>
        <strain evidence="8 9">120613-1</strain>
    </source>
</reference>
<feature type="compositionally biased region" description="Basic and acidic residues" evidence="7">
    <location>
        <begin position="15"/>
        <end position="25"/>
    </location>
</feature>
<gene>
    <name evidence="8" type="ORF">L873DRAFT_928417</name>
</gene>
<organism evidence="8 9">
    <name type="scientific">Choiromyces venosus 120613-1</name>
    <dbReference type="NCBI Taxonomy" id="1336337"/>
    <lineage>
        <taxon>Eukaryota</taxon>
        <taxon>Fungi</taxon>
        <taxon>Dikarya</taxon>
        <taxon>Ascomycota</taxon>
        <taxon>Pezizomycotina</taxon>
        <taxon>Pezizomycetes</taxon>
        <taxon>Pezizales</taxon>
        <taxon>Tuberaceae</taxon>
        <taxon>Choiromyces</taxon>
    </lineage>
</organism>
<protein>
    <recommendedName>
        <fullName evidence="2">Nucleolar protein 9</fullName>
    </recommendedName>
    <alternativeName>
        <fullName evidence="5 6">Pumilio domain-containing protein NOP9</fullName>
    </alternativeName>
</protein>
<accession>A0A3N4JLP0</accession>
<evidence type="ECO:0000256" key="1">
    <source>
        <dbReference type="ARBA" id="ARBA00004604"/>
    </source>
</evidence>
<dbReference type="GO" id="GO:0000447">
    <property type="term" value="P:endonucleolytic cleavage in ITS1 to separate SSU-rRNA from 5.8S rRNA and LSU-rRNA from tricistronic rRNA transcript (SSU-rRNA, 5.8S rRNA, LSU-rRNA)"/>
    <property type="evidence" value="ECO:0007669"/>
    <property type="project" value="TreeGrafter"/>
</dbReference>
<feature type="region of interest" description="Disordered" evidence="7">
    <location>
        <begin position="1"/>
        <end position="46"/>
    </location>
</feature>
<evidence type="ECO:0000256" key="3">
    <source>
        <dbReference type="ARBA" id="ARBA00022737"/>
    </source>
</evidence>
<dbReference type="SUPFAM" id="SSF48371">
    <property type="entry name" value="ARM repeat"/>
    <property type="match status" value="1"/>
</dbReference>
<dbReference type="Proteomes" id="UP000276215">
    <property type="component" value="Unassembled WGS sequence"/>
</dbReference>
<evidence type="ECO:0000256" key="5">
    <source>
        <dbReference type="ARBA" id="ARBA00030932"/>
    </source>
</evidence>
<dbReference type="GO" id="GO:0000056">
    <property type="term" value="P:ribosomal small subunit export from nucleus"/>
    <property type="evidence" value="ECO:0007669"/>
    <property type="project" value="TreeGrafter"/>
</dbReference>
<dbReference type="PANTHER" id="PTHR13102">
    <property type="entry name" value="NUCLEOLAR PROTEIN 9"/>
    <property type="match status" value="1"/>
</dbReference>
<evidence type="ECO:0000256" key="4">
    <source>
        <dbReference type="ARBA" id="ARBA00024893"/>
    </source>
</evidence>
<evidence type="ECO:0000313" key="9">
    <source>
        <dbReference type="Proteomes" id="UP000276215"/>
    </source>
</evidence>
<keyword evidence="9" id="KW-1185">Reference proteome</keyword>
<comment type="function">
    <text evidence="4">RNA-binding nucleolar protein required for pre-rRNA processing. Involved in production of 18S rRNA and assembly of small ribosomal subunit.</text>
</comment>
<dbReference type="InterPro" id="IPR040000">
    <property type="entry name" value="NOP9"/>
</dbReference>
<dbReference type="Gene3D" id="1.25.10.10">
    <property type="entry name" value="Leucine-rich Repeat Variant"/>
    <property type="match status" value="2"/>
</dbReference>
<feature type="compositionally biased region" description="Basic residues" evidence="7">
    <location>
        <begin position="1"/>
        <end position="14"/>
    </location>
</feature>
<dbReference type="InterPro" id="IPR011989">
    <property type="entry name" value="ARM-like"/>
</dbReference>
<dbReference type="AlphaFoldDB" id="A0A3N4JLP0"/>
<keyword evidence="3" id="KW-0677">Repeat</keyword>
<dbReference type="InterPro" id="IPR016024">
    <property type="entry name" value="ARM-type_fold"/>
</dbReference>
<evidence type="ECO:0000256" key="7">
    <source>
        <dbReference type="SAM" id="MobiDB-lite"/>
    </source>
</evidence>
<dbReference type="InterPro" id="IPR001313">
    <property type="entry name" value="Pumilio_RNA-bd_rpt"/>
</dbReference>
<dbReference type="EMBL" id="ML120389">
    <property type="protein sequence ID" value="RPA99153.1"/>
    <property type="molecule type" value="Genomic_DNA"/>
</dbReference>
<dbReference type="STRING" id="1336337.A0A3N4JLP0"/>
<name>A0A3N4JLP0_9PEZI</name>
<dbReference type="GO" id="GO:0030686">
    <property type="term" value="C:90S preribosome"/>
    <property type="evidence" value="ECO:0007669"/>
    <property type="project" value="TreeGrafter"/>
</dbReference>
<evidence type="ECO:0000256" key="2">
    <source>
        <dbReference type="ARBA" id="ARBA00016427"/>
    </source>
</evidence>
<sequence length="516" mass="57333">MPKEAKKRGRRAEKKRKEEAGKEQPESTPQVAAPAEEDLQFYGQYDGGGAGGEEDTQFYGLLDEGESEYFRKADEILELNQFGDGNERALFIANVWKEADGKELKIANSQGCSRLLEKLILMSSPSQLKSLWRKFTGHFLNLVQHRFASHCCEMLFQRSVGIVSKEMEDDYVDDTATDEIFASMESLFMYMLNELEPQLKHLCTDRFASHTIRGLLLLLSGQTVSSSDLVQSRKKEKITLSSDVAPIPESTEKIPVPQSFHDAVGKILAATAGSMSTEEIRSMAVHQIGSPTLQVLMKLEMGRSSSKEQKAKAASKEGTLLGKLTGVSTEEEKSDELESSSFFNNLLYDPVGSHLAEKIILYAPKKEFKKLYKTFFNGRIGSLARNETAGFVVQRILEKLEKHILEVALVEILPQVKGLIERSQVAVVKTLIDCCAKQGVEASGIAEAIASAYDCEPAELILRMIKLTPEDLTPKEEENSGKAKRDPSQRYGSLLAQSMLQLPGKFHGIISQRLVL</sequence>
<dbReference type="GO" id="GO:0000472">
    <property type="term" value="P:endonucleolytic cleavage to generate mature 5'-end of SSU-rRNA from (SSU-rRNA, 5.8S rRNA, LSU-rRNA)"/>
    <property type="evidence" value="ECO:0007669"/>
    <property type="project" value="TreeGrafter"/>
</dbReference>
<dbReference type="GO" id="GO:0005730">
    <property type="term" value="C:nucleolus"/>
    <property type="evidence" value="ECO:0007669"/>
    <property type="project" value="UniProtKB-SubCell"/>
</dbReference>
<dbReference type="OrthoDB" id="392571at2759"/>
<dbReference type="Pfam" id="PF22493">
    <property type="entry name" value="PUF_NOP9"/>
    <property type="match status" value="1"/>
</dbReference>
<dbReference type="PANTHER" id="PTHR13102:SF0">
    <property type="entry name" value="NUCLEOLAR PROTEIN 9"/>
    <property type="match status" value="1"/>
</dbReference>
<dbReference type="GO" id="GO:0003723">
    <property type="term" value="F:RNA binding"/>
    <property type="evidence" value="ECO:0007669"/>
    <property type="project" value="InterPro"/>
</dbReference>